<feature type="transmembrane region" description="Helical" evidence="1">
    <location>
        <begin position="138"/>
        <end position="160"/>
    </location>
</feature>
<reference evidence="2 3" key="1">
    <citation type="submission" date="2013-07" db="EMBL/GenBank/DDBJ databases">
        <title>Completed genome of Sphingomonas sanxanigenens NX02.</title>
        <authorList>
            <person name="Ma T."/>
            <person name="Huang H."/>
            <person name="Wu M."/>
            <person name="Li X."/>
            <person name="Li G."/>
        </authorList>
    </citation>
    <scope>NUCLEOTIDE SEQUENCE [LARGE SCALE GENOMIC DNA]</scope>
    <source>
        <strain evidence="2 3">NX02</strain>
    </source>
</reference>
<feature type="transmembrane region" description="Helical" evidence="1">
    <location>
        <begin position="112"/>
        <end position="132"/>
    </location>
</feature>
<dbReference type="AlphaFoldDB" id="W0A4N6"/>
<keyword evidence="3" id="KW-1185">Reference proteome</keyword>
<organism evidence="2 3">
    <name type="scientific">Sphingomonas sanxanigenens DSM 19645 = NX02</name>
    <dbReference type="NCBI Taxonomy" id="1123269"/>
    <lineage>
        <taxon>Bacteria</taxon>
        <taxon>Pseudomonadati</taxon>
        <taxon>Pseudomonadota</taxon>
        <taxon>Alphaproteobacteria</taxon>
        <taxon>Sphingomonadales</taxon>
        <taxon>Sphingomonadaceae</taxon>
        <taxon>Sphingomonas</taxon>
    </lineage>
</organism>
<dbReference type="Proteomes" id="UP000018851">
    <property type="component" value="Chromosome"/>
</dbReference>
<keyword evidence="1" id="KW-1133">Transmembrane helix</keyword>
<dbReference type="PATRIC" id="fig|1123269.5.peg.1148"/>
<keyword evidence="1" id="KW-0472">Membrane</keyword>
<gene>
    <name evidence="2" type="ORF">NX02_05945</name>
</gene>
<keyword evidence="1" id="KW-0812">Transmembrane</keyword>
<dbReference type="RefSeq" id="WP_025291213.1">
    <property type="nucleotide sequence ID" value="NZ_CP006644.1"/>
</dbReference>
<dbReference type="KEGG" id="ssan:NX02_05945"/>
<protein>
    <submittedName>
        <fullName evidence="2">Uncharacterized protein</fullName>
    </submittedName>
</protein>
<sequence>MEREGRIDWLRLTLGVVNWELGWPALDDARFERILAGFASHYVVTRTSSDAFAFERGEGFDKFRRFDAFAYVDSGRVSRRRNAAVALDDAETPEGARVMAFPAGWRSIQFELNIRVLLIFWAAALIALKLLLAPGSNWLWWLGGFVAVYAVYVQLAMRSLRQKLQDWLRRESWN</sequence>
<accession>W0A4N6</accession>
<evidence type="ECO:0000313" key="2">
    <source>
        <dbReference type="EMBL" id="AHE52924.1"/>
    </source>
</evidence>
<dbReference type="STRING" id="1123269.NX02_05945"/>
<name>W0A4N6_9SPHN</name>
<evidence type="ECO:0000313" key="3">
    <source>
        <dbReference type="Proteomes" id="UP000018851"/>
    </source>
</evidence>
<dbReference type="EMBL" id="CP006644">
    <property type="protein sequence ID" value="AHE52924.1"/>
    <property type="molecule type" value="Genomic_DNA"/>
</dbReference>
<dbReference type="HOGENOM" id="CLU_1539080_0_0_5"/>
<dbReference type="OrthoDB" id="7595724at2"/>
<proteinExistence type="predicted"/>
<evidence type="ECO:0000256" key="1">
    <source>
        <dbReference type="SAM" id="Phobius"/>
    </source>
</evidence>